<accession>A0A517R5D8</accession>
<dbReference type="Proteomes" id="UP000317318">
    <property type="component" value="Chromosome"/>
</dbReference>
<organism evidence="1 2">
    <name type="scientific">Stratiformator vulcanicus</name>
    <dbReference type="NCBI Taxonomy" id="2527980"/>
    <lineage>
        <taxon>Bacteria</taxon>
        <taxon>Pseudomonadati</taxon>
        <taxon>Planctomycetota</taxon>
        <taxon>Planctomycetia</taxon>
        <taxon>Planctomycetales</taxon>
        <taxon>Planctomycetaceae</taxon>
        <taxon>Stratiformator</taxon>
    </lineage>
</organism>
<gene>
    <name evidence="1" type="ORF">Pan189_35030</name>
</gene>
<dbReference type="AlphaFoldDB" id="A0A517R5D8"/>
<dbReference type="EMBL" id="CP036268">
    <property type="protein sequence ID" value="QDT39101.1"/>
    <property type="molecule type" value="Genomic_DNA"/>
</dbReference>
<proteinExistence type="predicted"/>
<dbReference type="KEGG" id="svp:Pan189_35030"/>
<sequence>MYISLSKSFYMPSIFLGVVLLSLITFGLMPAASGEQLALNSTVDAAFGDGASNCDEGPPATTCVSDGLLCDSATEGKNCDAAKIACTCTAGRFGCTCG</sequence>
<reference evidence="1 2" key="1">
    <citation type="submission" date="2019-02" db="EMBL/GenBank/DDBJ databases">
        <title>Deep-cultivation of Planctomycetes and their phenomic and genomic characterization uncovers novel biology.</title>
        <authorList>
            <person name="Wiegand S."/>
            <person name="Jogler M."/>
            <person name="Boedeker C."/>
            <person name="Pinto D."/>
            <person name="Vollmers J."/>
            <person name="Rivas-Marin E."/>
            <person name="Kohn T."/>
            <person name="Peeters S.H."/>
            <person name="Heuer A."/>
            <person name="Rast P."/>
            <person name="Oberbeckmann S."/>
            <person name="Bunk B."/>
            <person name="Jeske O."/>
            <person name="Meyerdierks A."/>
            <person name="Storesund J.E."/>
            <person name="Kallscheuer N."/>
            <person name="Luecker S."/>
            <person name="Lage O.M."/>
            <person name="Pohl T."/>
            <person name="Merkel B.J."/>
            <person name="Hornburger P."/>
            <person name="Mueller R.-W."/>
            <person name="Bruemmer F."/>
            <person name="Labrenz M."/>
            <person name="Spormann A.M."/>
            <person name="Op den Camp H."/>
            <person name="Overmann J."/>
            <person name="Amann R."/>
            <person name="Jetten M.S.M."/>
            <person name="Mascher T."/>
            <person name="Medema M.H."/>
            <person name="Devos D.P."/>
            <person name="Kaster A.-K."/>
            <person name="Ovreas L."/>
            <person name="Rohde M."/>
            <person name="Galperin M.Y."/>
            <person name="Jogler C."/>
        </authorList>
    </citation>
    <scope>NUCLEOTIDE SEQUENCE [LARGE SCALE GENOMIC DNA]</scope>
    <source>
        <strain evidence="1 2">Pan189</strain>
    </source>
</reference>
<evidence type="ECO:0000313" key="2">
    <source>
        <dbReference type="Proteomes" id="UP000317318"/>
    </source>
</evidence>
<name>A0A517R5D8_9PLAN</name>
<keyword evidence="2" id="KW-1185">Reference proteome</keyword>
<evidence type="ECO:0000313" key="1">
    <source>
        <dbReference type="EMBL" id="QDT39101.1"/>
    </source>
</evidence>
<protein>
    <submittedName>
        <fullName evidence="1">Uncharacterized protein</fullName>
    </submittedName>
</protein>